<accession>A0A8H5ASN6</accession>
<protein>
    <recommendedName>
        <fullName evidence="2">NACHT domain-containing protein</fullName>
    </recommendedName>
</protein>
<reference evidence="3 4" key="1">
    <citation type="journal article" date="2020" name="ISME J.">
        <title>Uncovering the hidden diversity of litter-decomposition mechanisms in mushroom-forming fungi.</title>
        <authorList>
            <person name="Floudas D."/>
            <person name="Bentzer J."/>
            <person name="Ahren D."/>
            <person name="Johansson T."/>
            <person name="Persson P."/>
            <person name="Tunlid A."/>
        </authorList>
    </citation>
    <scope>NUCLEOTIDE SEQUENCE [LARGE SCALE GENOMIC DNA]</scope>
    <source>
        <strain evidence="3 4">CBS 101986</strain>
    </source>
</reference>
<feature type="domain" description="NACHT" evidence="2">
    <location>
        <begin position="111"/>
        <end position="268"/>
    </location>
</feature>
<dbReference type="Proteomes" id="UP000567179">
    <property type="component" value="Unassembled WGS sequence"/>
</dbReference>
<dbReference type="Gene3D" id="3.40.50.300">
    <property type="entry name" value="P-loop containing nucleotide triphosphate hydrolases"/>
    <property type="match status" value="1"/>
</dbReference>
<dbReference type="AlphaFoldDB" id="A0A8H5ASN6"/>
<keyword evidence="1" id="KW-0677">Repeat</keyword>
<dbReference type="PANTHER" id="PTHR10039">
    <property type="entry name" value="AMELOGENIN"/>
    <property type="match status" value="1"/>
</dbReference>
<dbReference type="InterPro" id="IPR007111">
    <property type="entry name" value="NACHT_NTPase"/>
</dbReference>
<dbReference type="PANTHER" id="PTHR10039:SF14">
    <property type="entry name" value="NACHT DOMAIN-CONTAINING PROTEIN"/>
    <property type="match status" value="1"/>
</dbReference>
<keyword evidence="4" id="KW-1185">Reference proteome</keyword>
<sequence length="608" mass="67877">MIPSSPTISVPTVSLQAPPSNIVVSGGQVNELHARRVFQRNDHSTNNTTNNFINHGKGGLEVLQSQVCSAAFYNSAQRSDPPRCHPNTRESVLQIIVEWVDEATEMDRESWITWLSGAAGAGKTAIAQTVAELCVQRGIIVASFFFFRTDPTRNTIKPVVATLVYQIFRCISDTRSPILDAIANDPLIFEQAIEDQVQTLILNPLRLAGYTRHCTSESSLKPILFLIDGLDECNGHDNQAALLRALSSKFSANNDIPLRLFVASRPESHLSVTFSHANISRGLKRVVLNSDFLPDDDIRLFLADKFEEIKSTHPLRHHLMDAAWPSESEVHDIVEKSSGQFIYAAVVIKYISAPTAHPGQRLEVIRGLRPPKLDTPFAQLDALYIHIFSEVQDLKLTQTVLVLALWGIVNVQYAEIYLGMGRGSVELALAGLASIVGVSQGTIKFLHASLPDFLKNRHRSTQYYINDRGWAPELADLWFEAWKRGDRTYFFHLIDFLGDVEKPSSALQQNLLNFEFNGCWDPNWHTLAPKFLSVLKGMNLNDGGKAYKKQCAQVRELCQSKDHPLSQADLARIADKLHQHGIRLANPAESKNKFMSSILRRLSVWGSG</sequence>
<comment type="caution">
    <text evidence="3">The sequence shown here is derived from an EMBL/GenBank/DDBJ whole genome shotgun (WGS) entry which is preliminary data.</text>
</comment>
<dbReference type="PROSITE" id="PS50837">
    <property type="entry name" value="NACHT"/>
    <property type="match status" value="1"/>
</dbReference>
<evidence type="ECO:0000313" key="3">
    <source>
        <dbReference type="EMBL" id="KAF5310262.1"/>
    </source>
</evidence>
<dbReference type="InterPro" id="IPR056884">
    <property type="entry name" value="NPHP3-like_N"/>
</dbReference>
<dbReference type="Pfam" id="PF24883">
    <property type="entry name" value="NPHP3_N"/>
    <property type="match status" value="1"/>
</dbReference>
<gene>
    <name evidence="3" type="ORF">D9619_010173</name>
</gene>
<proteinExistence type="predicted"/>
<dbReference type="OrthoDB" id="3014077at2759"/>
<dbReference type="InterPro" id="IPR027417">
    <property type="entry name" value="P-loop_NTPase"/>
</dbReference>
<organism evidence="3 4">
    <name type="scientific">Psilocybe cf. subviscida</name>
    <dbReference type="NCBI Taxonomy" id="2480587"/>
    <lineage>
        <taxon>Eukaryota</taxon>
        <taxon>Fungi</taxon>
        <taxon>Dikarya</taxon>
        <taxon>Basidiomycota</taxon>
        <taxon>Agaricomycotina</taxon>
        <taxon>Agaricomycetes</taxon>
        <taxon>Agaricomycetidae</taxon>
        <taxon>Agaricales</taxon>
        <taxon>Agaricineae</taxon>
        <taxon>Strophariaceae</taxon>
        <taxon>Psilocybe</taxon>
    </lineage>
</organism>
<evidence type="ECO:0000259" key="2">
    <source>
        <dbReference type="PROSITE" id="PS50837"/>
    </source>
</evidence>
<dbReference type="EMBL" id="JAACJJ010000058">
    <property type="protein sequence ID" value="KAF5310262.1"/>
    <property type="molecule type" value="Genomic_DNA"/>
</dbReference>
<evidence type="ECO:0000313" key="4">
    <source>
        <dbReference type="Proteomes" id="UP000567179"/>
    </source>
</evidence>
<evidence type="ECO:0000256" key="1">
    <source>
        <dbReference type="ARBA" id="ARBA00022737"/>
    </source>
</evidence>
<dbReference type="SUPFAM" id="SSF52540">
    <property type="entry name" value="P-loop containing nucleoside triphosphate hydrolases"/>
    <property type="match status" value="1"/>
</dbReference>
<name>A0A8H5ASN6_9AGAR</name>